<evidence type="ECO:0000259" key="1">
    <source>
        <dbReference type="PROSITE" id="PS51645"/>
    </source>
</evidence>
<dbReference type="Proteomes" id="UP000004440">
    <property type="component" value="Unassembled WGS sequence"/>
</dbReference>
<dbReference type="RefSeq" id="WP_007549936.1">
    <property type="nucleotide sequence ID" value="NZ_AFPU01000001.1"/>
</dbReference>
<dbReference type="Pfam" id="PF00875">
    <property type="entry name" value="DNA_photolyase"/>
    <property type="match status" value="1"/>
</dbReference>
<name>F9CVD7_9ARCH</name>
<dbReference type="InterPro" id="IPR006050">
    <property type="entry name" value="DNA_photolyase_N"/>
</dbReference>
<feature type="domain" description="Photolyase/cryptochrome alpha/beta" evidence="1">
    <location>
        <begin position="5"/>
        <end position="46"/>
    </location>
</feature>
<dbReference type="EMBL" id="AFPU01000001">
    <property type="protein sequence ID" value="EGP93239.1"/>
    <property type="molecule type" value="Genomic_DNA"/>
</dbReference>
<dbReference type="SUPFAM" id="SSF52425">
    <property type="entry name" value="Cryptochrome/photolyase, N-terminal domain"/>
    <property type="match status" value="1"/>
</dbReference>
<proteinExistence type="predicted"/>
<dbReference type="STRING" id="1001994.MY1_0472"/>
<dbReference type="InterPro" id="IPR036155">
    <property type="entry name" value="Crypto/Photolyase_N_sf"/>
</dbReference>
<accession>F9CVD7</accession>
<keyword evidence="3" id="KW-1185">Reference proteome</keyword>
<comment type="caution">
    <text evidence="2">The sequence shown here is derived from an EMBL/GenBank/DDBJ whole genome shotgun (WGS) entry which is preliminary data.</text>
</comment>
<dbReference type="AlphaFoldDB" id="F9CVD7"/>
<dbReference type="InterPro" id="IPR014729">
    <property type="entry name" value="Rossmann-like_a/b/a_fold"/>
</dbReference>
<sequence>MSKYNKFLFVFCRDLRLEDNTGLIYALKNSNQVIPCFIIDTEIINN</sequence>
<dbReference type="GO" id="GO:0016829">
    <property type="term" value="F:lyase activity"/>
    <property type="evidence" value="ECO:0007669"/>
    <property type="project" value="UniProtKB-KW"/>
</dbReference>
<protein>
    <submittedName>
        <fullName evidence="2">Deoxyribodipyrimidine photolyase-class I</fullName>
    </submittedName>
</protein>
<evidence type="ECO:0000313" key="2">
    <source>
        <dbReference type="EMBL" id="EGP93239.1"/>
    </source>
</evidence>
<reference evidence="2 3" key="1">
    <citation type="journal article" date="2011" name="J. Bacteriol.">
        <title>Genome Sequence of an Ammonia-Oxidizing Soil Archaeon, "Candidatus Nitrosoarchaeum koreensis" MY1.</title>
        <authorList>
            <person name="Kim B.K."/>
            <person name="Jung M.Y."/>
            <person name="Yu D.S."/>
            <person name="Park S.J."/>
            <person name="Oh T.K."/>
            <person name="Rhee S.K."/>
            <person name="Kim J.F."/>
        </authorList>
    </citation>
    <scope>NUCLEOTIDE SEQUENCE [LARGE SCALE GENOMIC DNA]</scope>
    <source>
        <strain evidence="2 3">MY1</strain>
    </source>
</reference>
<evidence type="ECO:0000313" key="3">
    <source>
        <dbReference type="Proteomes" id="UP000004440"/>
    </source>
</evidence>
<keyword evidence="2" id="KW-0456">Lyase</keyword>
<dbReference type="PROSITE" id="PS51645">
    <property type="entry name" value="PHR_CRY_ALPHA_BETA"/>
    <property type="match status" value="1"/>
</dbReference>
<organism evidence="2 3">
    <name type="scientific">Nitrosarchaeum koreense MY1</name>
    <dbReference type="NCBI Taxonomy" id="1001994"/>
    <lineage>
        <taxon>Archaea</taxon>
        <taxon>Nitrososphaerota</taxon>
        <taxon>Nitrososphaeria</taxon>
        <taxon>Nitrosopumilales</taxon>
        <taxon>Nitrosopumilaceae</taxon>
        <taxon>Nitrosarchaeum</taxon>
    </lineage>
</organism>
<gene>
    <name evidence="2" type="ORF">MY1_0472</name>
</gene>
<dbReference type="OrthoDB" id="11721at2157"/>
<dbReference type="Gene3D" id="3.40.50.620">
    <property type="entry name" value="HUPs"/>
    <property type="match status" value="1"/>
</dbReference>